<dbReference type="PANTHER" id="PTHR44167">
    <property type="entry name" value="OVARIAN-SPECIFIC SERINE/THREONINE-PROTEIN KINASE LOK-RELATED"/>
    <property type="match status" value="1"/>
</dbReference>
<feature type="compositionally biased region" description="Polar residues" evidence="1">
    <location>
        <begin position="667"/>
        <end position="679"/>
    </location>
</feature>
<organism evidence="3 4">
    <name type="scientific">Eimeria maxima</name>
    <name type="common">Coccidian parasite</name>
    <dbReference type="NCBI Taxonomy" id="5804"/>
    <lineage>
        <taxon>Eukaryota</taxon>
        <taxon>Sar</taxon>
        <taxon>Alveolata</taxon>
        <taxon>Apicomplexa</taxon>
        <taxon>Conoidasida</taxon>
        <taxon>Coccidia</taxon>
        <taxon>Eucoccidiorida</taxon>
        <taxon>Eimeriorina</taxon>
        <taxon>Eimeriidae</taxon>
        <taxon>Eimeria</taxon>
    </lineage>
</organism>
<dbReference type="InterPro" id="IPR000719">
    <property type="entry name" value="Prot_kinase_dom"/>
</dbReference>
<feature type="region of interest" description="Disordered" evidence="1">
    <location>
        <begin position="1"/>
        <end position="44"/>
    </location>
</feature>
<protein>
    <recommendedName>
        <fullName evidence="2">Protein kinase domain-containing protein</fullName>
    </recommendedName>
</protein>
<reference evidence="3" key="1">
    <citation type="submission" date="2013-10" db="EMBL/GenBank/DDBJ databases">
        <title>Genomic analysis of the causative agents of coccidiosis in chickens.</title>
        <authorList>
            <person name="Reid A.J."/>
            <person name="Blake D."/>
            <person name="Billington K."/>
            <person name="Browne H."/>
            <person name="Dunn M."/>
            <person name="Hung S."/>
            <person name="Kawahara F."/>
            <person name="Miranda-Saavedra D."/>
            <person name="Mourier T."/>
            <person name="Nagra H."/>
            <person name="Otto T.D."/>
            <person name="Rawlings N."/>
            <person name="Sanchez A."/>
            <person name="Sanders M."/>
            <person name="Subramaniam C."/>
            <person name="Tay Y."/>
            <person name="Dear P."/>
            <person name="Doerig C."/>
            <person name="Gruber A."/>
            <person name="Parkinson J."/>
            <person name="Shirley M."/>
            <person name="Wan K.L."/>
            <person name="Berriman M."/>
            <person name="Tomley F."/>
            <person name="Pain A."/>
        </authorList>
    </citation>
    <scope>NUCLEOTIDE SEQUENCE [LARGE SCALE GENOMIC DNA]</scope>
    <source>
        <strain evidence="3">Weybridge</strain>
    </source>
</reference>
<feature type="compositionally biased region" description="Low complexity" evidence="1">
    <location>
        <begin position="35"/>
        <end position="44"/>
    </location>
</feature>
<dbReference type="GO" id="GO:0005524">
    <property type="term" value="F:ATP binding"/>
    <property type="evidence" value="ECO:0007669"/>
    <property type="project" value="InterPro"/>
</dbReference>
<accession>U6M318</accession>
<dbReference type="InterPro" id="IPR008271">
    <property type="entry name" value="Ser/Thr_kinase_AS"/>
</dbReference>
<dbReference type="GO" id="GO:0044773">
    <property type="term" value="P:mitotic DNA damage checkpoint signaling"/>
    <property type="evidence" value="ECO:0007669"/>
    <property type="project" value="TreeGrafter"/>
</dbReference>
<feature type="compositionally biased region" description="Basic and acidic residues" evidence="1">
    <location>
        <begin position="306"/>
        <end position="317"/>
    </location>
</feature>
<dbReference type="GO" id="GO:0004674">
    <property type="term" value="F:protein serine/threonine kinase activity"/>
    <property type="evidence" value="ECO:0007669"/>
    <property type="project" value="TreeGrafter"/>
</dbReference>
<dbReference type="PANTHER" id="PTHR44167:SF24">
    <property type="entry name" value="SERINE_THREONINE-PROTEIN KINASE CHK2"/>
    <property type="match status" value="1"/>
</dbReference>
<dbReference type="Gene3D" id="3.30.200.20">
    <property type="entry name" value="Phosphorylase Kinase, domain 1"/>
    <property type="match status" value="1"/>
</dbReference>
<dbReference type="RefSeq" id="XP_013334121.1">
    <property type="nucleotide sequence ID" value="XM_013478667.1"/>
</dbReference>
<feature type="non-terminal residue" evidence="3">
    <location>
        <position position="704"/>
    </location>
</feature>
<evidence type="ECO:0000259" key="2">
    <source>
        <dbReference type="PROSITE" id="PS50011"/>
    </source>
</evidence>
<dbReference type="GeneID" id="25334880"/>
<dbReference type="EMBL" id="HG719291">
    <property type="protein sequence ID" value="CDJ57473.1"/>
    <property type="molecule type" value="Genomic_DNA"/>
</dbReference>
<gene>
    <name evidence="3" type="ORF">EMWEY_00008940</name>
</gene>
<dbReference type="OrthoDB" id="5794026at2759"/>
<sequence length="704" mass="78422">MVPFTQQQQQRRHQQPKDNRPQHQHQHLHQEQQQHQHQQQPQEQRIPTLICALEVPLSSSKQPSSVEPAAHAVALAGVATAVAATMTAGPAATEEDAATAQPLFSGFQSHEQLRVQQDASGVHGLRLGGLGAMNGQQQALHQVGQAAAADERSLHSDCSLPSCEDFASPFHPHMLPCDHKHQQWCQQQLMQSRQQQHQQQQLLHELQQQQLHHHDNQCYLPLVQEEEASACRHPRQARANGVAAAAGAAAPAAAAAASASATAPARWLCVRDCRDAPNDCAEQQEHWGHHEHHRRRRLQRLQQQEQFHREQHLQHKQDRLRRHSVHQLQQQSQQRQQQQRCGICSLSSSVCVSNGNDSSNRRCSVCCTSGSNCTKCGGNSLMRSSVGVPSPGLVGDSFVSGSGRPLNLSVHSGISSVSTRCCSTIDTQHLDCVCEGLRCSSKMLLPRKSIQLLTGSTTVHDYYRLGQLLSVCSLFNPRQQQRQQQGNDGGTAARTAEDCNRPLLYHAVTKDERQEKRVLKVIKKKKGPLHAEAEKAWRRMCTHLLNIPPHPNVLSFEAVLETSEAFVFASEQLEGGELFDFLLKEKTVHEDVCQFIMLQILRAVDHLHSHNLLHRDVKPENLMFRRRLHSYGSSATSCSSLQQQQQRDQHDVGAGSYGEKAHGSGTLDASSLGQRSSQPPLLSMEEQHELLLIDFDTSVFIEDP</sequence>
<feature type="compositionally biased region" description="Low complexity" evidence="1">
    <location>
        <begin position="637"/>
        <end position="646"/>
    </location>
</feature>
<keyword evidence="4" id="KW-1185">Reference proteome</keyword>
<dbReference type="Gene3D" id="1.10.510.10">
    <property type="entry name" value="Transferase(Phosphotransferase) domain 1"/>
    <property type="match status" value="1"/>
</dbReference>
<dbReference type="PROSITE" id="PS00108">
    <property type="entry name" value="PROTEIN_KINASE_ST"/>
    <property type="match status" value="1"/>
</dbReference>
<evidence type="ECO:0000256" key="1">
    <source>
        <dbReference type="SAM" id="MobiDB-lite"/>
    </source>
</evidence>
<evidence type="ECO:0000313" key="4">
    <source>
        <dbReference type="Proteomes" id="UP000030763"/>
    </source>
</evidence>
<name>U6M318_EIMMA</name>
<dbReference type="SUPFAM" id="SSF56112">
    <property type="entry name" value="Protein kinase-like (PK-like)"/>
    <property type="match status" value="1"/>
</dbReference>
<proteinExistence type="predicted"/>
<dbReference type="AlphaFoldDB" id="U6M318"/>
<dbReference type="SMART" id="SM00220">
    <property type="entry name" value="S_TKc"/>
    <property type="match status" value="1"/>
</dbReference>
<evidence type="ECO:0000313" key="3">
    <source>
        <dbReference type="EMBL" id="CDJ57473.1"/>
    </source>
</evidence>
<feature type="region of interest" description="Disordered" evidence="1">
    <location>
        <begin position="304"/>
        <end position="332"/>
    </location>
</feature>
<dbReference type="Pfam" id="PF00069">
    <property type="entry name" value="Pkinase"/>
    <property type="match status" value="1"/>
</dbReference>
<dbReference type="GO" id="GO:0005634">
    <property type="term" value="C:nucleus"/>
    <property type="evidence" value="ECO:0007669"/>
    <property type="project" value="TreeGrafter"/>
</dbReference>
<reference evidence="3" key="2">
    <citation type="submission" date="2013-10" db="EMBL/GenBank/DDBJ databases">
        <authorList>
            <person name="Aslett M."/>
        </authorList>
    </citation>
    <scope>NUCLEOTIDE SEQUENCE [LARGE SCALE GENOMIC DNA]</scope>
    <source>
        <strain evidence="3">Weybridge</strain>
    </source>
</reference>
<dbReference type="Proteomes" id="UP000030763">
    <property type="component" value="Unassembled WGS sequence"/>
</dbReference>
<dbReference type="InterPro" id="IPR011009">
    <property type="entry name" value="Kinase-like_dom_sf"/>
</dbReference>
<dbReference type="VEuPathDB" id="ToxoDB:EMWEY_00008940"/>
<feature type="domain" description="Protein kinase" evidence="2">
    <location>
        <begin position="479"/>
        <end position="704"/>
    </location>
</feature>
<dbReference type="PROSITE" id="PS50011">
    <property type="entry name" value="PROTEIN_KINASE_DOM"/>
    <property type="match status" value="1"/>
</dbReference>
<feature type="region of interest" description="Disordered" evidence="1">
    <location>
        <begin position="637"/>
        <end position="679"/>
    </location>
</feature>